<proteinExistence type="inferred from homology"/>
<organism evidence="8">
    <name type="scientific">bioreactor metagenome</name>
    <dbReference type="NCBI Taxonomy" id="1076179"/>
    <lineage>
        <taxon>unclassified sequences</taxon>
        <taxon>metagenomes</taxon>
        <taxon>ecological metagenomes</taxon>
    </lineage>
</organism>
<reference evidence="8" key="1">
    <citation type="submission" date="2019-08" db="EMBL/GenBank/DDBJ databases">
        <authorList>
            <person name="Kucharzyk K."/>
            <person name="Murdoch R.W."/>
            <person name="Higgins S."/>
            <person name="Loffler F."/>
        </authorList>
    </citation>
    <scope>NUCLEOTIDE SEQUENCE</scope>
</reference>
<evidence type="ECO:0000256" key="2">
    <source>
        <dbReference type="ARBA" id="ARBA00021315"/>
    </source>
</evidence>
<keyword evidence="5" id="KW-0067">ATP-binding</keyword>
<dbReference type="EMBL" id="VSSQ01107802">
    <property type="protein sequence ID" value="MPN46821.1"/>
    <property type="molecule type" value="Genomic_DNA"/>
</dbReference>
<accession>A0A645I690</accession>
<dbReference type="GO" id="GO:0009432">
    <property type="term" value="P:SOS response"/>
    <property type="evidence" value="ECO:0007669"/>
    <property type="project" value="TreeGrafter"/>
</dbReference>
<dbReference type="AlphaFoldDB" id="A0A645I690"/>
<keyword evidence="3" id="KW-0547">Nucleotide-binding</keyword>
<dbReference type="GO" id="GO:0043590">
    <property type="term" value="C:bacterial nucleoid"/>
    <property type="evidence" value="ECO:0007669"/>
    <property type="project" value="TreeGrafter"/>
</dbReference>
<name>A0A645I690_9ZZZZ</name>
<evidence type="ECO:0000256" key="7">
    <source>
        <dbReference type="ARBA" id="ARBA00033408"/>
    </source>
</evidence>
<keyword evidence="6" id="KW-0234">DNA repair</keyword>
<evidence type="ECO:0000256" key="6">
    <source>
        <dbReference type="ARBA" id="ARBA00023204"/>
    </source>
</evidence>
<dbReference type="Gene3D" id="3.40.50.300">
    <property type="entry name" value="P-loop containing nucleotide triphosphate hydrolases"/>
    <property type="match status" value="1"/>
</dbReference>
<evidence type="ECO:0000256" key="3">
    <source>
        <dbReference type="ARBA" id="ARBA00022741"/>
    </source>
</evidence>
<protein>
    <recommendedName>
        <fullName evidence="2">DNA repair protein RecN</fullName>
    </recommendedName>
    <alternativeName>
        <fullName evidence="7">Recombination protein N</fullName>
    </alternativeName>
</protein>
<gene>
    <name evidence="8" type="primary">recN_48</name>
    <name evidence="8" type="ORF">SDC9_194420</name>
</gene>
<dbReference type="InterPro" id="IPR027417">
    <property type="entry name" value="P-loop_NTPase"/>
</dbReference>
<dbReference type="PANTHER" id="PTHR11059:SF0">
    <property type="entry name" value="DNA REPAIR PROTEIN RECN"/>
    <property type="match status" value="1"/>
</dbReference>
<dbReference type="InterPro" id="IPR004604">
    <property type="entry name" value="DNA_recomb/repair_RecN"/>
</dbReference>
<comment type="similarity">
    <text evidence="1">Belongs to the RecN family.</text>
</comment>
<evidence type="ECO:0000256" key="5">
    <source>
        <dbReference type="ARBA" id="ARBA00022840"/>
    </source>
</evidence>
<dbReference type="PANTHER" id="PTHR11059">
    <property type="entry name" value="DNA REPAIR PROTEIN RECN"/>
    <property type="match status" value="1"/>
</dbReference>
<dbReference type="GO" id="GO:0006310">
    <property type="term" value="P:DNA recombination"/>
    <property type="evidence" value="ECO:0007669"/>
    <property type="project" value="InterPro"/>
</dbReference>
<evidence type="ECO:0000313" key="8">
    <source>
        <dbReference type="EMBL" id="MPN46821.1"/>
    </source>
</evidence>
<dbReference type="GO" id="GO:0005524">
    <property type="term" value="F:ATP binding"/>
    <property type="evidence" value="ECO:0007669"/>
    <property type="project" value="UniProtKB-KW"/>
</dbReference>
<evidence type="ECO:0000256" key="4">
    <source>
        <dbReference type="ARBA" id="ARBA00022763"/>
    </source>
</evidence>
<sequence length="87" mass="10004">MFLISKKHQVFCVTHLPQIATMADINYLIEKQWTSDTTFTKVKRLGKEEVEFEIARMIGGSEVTRLTIENAKEMLDLAFLAKGKIKE</sequence>
<evidence type="ECO:0000256" key="1">
    <source>
        <dbReference type="ARBA" id="ARBA00009441"/>
    </source>
</evidence>
<dbReference type="GO" id="GO:0006281">
    <property type="term" value="P:DNA repair"/>
    <property type="evidence" value="ECO:0007669"/>
    <property type="project" value="UniProtKB-KW"/>
</dbReference>
<comment type="caution">
    <text evidence="8">The sequence shown here is derived from an EMBL/GenBank/DDBJ whole genome shotgun (WGS) entry which is preliminary data.</text>
</comment>
<keyword evidence="4" id="KW-0227">DNA damage</keyword>